<proteinExistence type="predicted"/>
<dbReference type="EMBL" id="CAJVPM010015467">
    <property type="protein sequence ID" value="CAG8608079.1"/>
    <property type="molecule type" value="Genomic_DNA"/>
</dbReference>
<gene>
    <name evidence="1" type="ORF">SCALOS_LOCUS7181</name>
</gene>
<feature type="non-terminal residue" evidence="1">
    <location>
        <position position="533"/>
    </location>
</feature>
<dbReference type="Proteomes" id="UP000789860">
    <property type="component" value="Unassembled WGS sequence"/>
</dbReference>
<comment type="caution">
    <text evidence="1">The sequence shown here is derived from an EMBL/GenBank/DDBJ whole genome shotgun (WGS) entry which is preliminary data.</text>
</comment>
<name>A0ACA9MTK0_9GLOM</name>
<accession>A0ACA9MTK0</accession>
<keyword evidence="2" id="KW-1185">Reference proteome</keyword>
<protein>
    <submittedName>
        <fullName evidence="1">6161_t:CDS:1</fullName>
    </submittedName>
</protein>
<evidence type="ECO:0000313" key="1">
    <source>
        <dbReference type="EMBL" id="CAG8608079.1"/>
    </source>
</evidence>
<evidence type="ECO:0000313" key="2">
    <source>
        <dbReference type="Proteomes" id="UP000789860"/>
    </source>
</evidence>
<reference evidence="1" key="1">
    <citation type="submission" date="2021-06" db="EMBL/GenBank/DDBJ databases">
        <authorList>
            <person name="Kallberg Y."/>
            <person name="Tangrot J."/>
            <person name="Rosling A."/>
        </authorList>
    </citation>
    <scope>NUCLEOTIDE SEQUENCE</scope>
    <source>
        <strain evidence="1">AU212A</strain>
    </source>
</reference>
<feature type="non-terminal residue" evidence="1">
    <location>
        <position position="1"/>
    </location>
</feature>
<organism evidence="1 2">
    <name type="scientific">Scutellospora calospora</name>
    <dbReference type="NCBI Taxonomy" id="85575"/>
    <lineage>
        <taxon>Eukaryota</taxon>
        <taxon>Fungi</taxon>
        <taxon>Fungi incertae sedis</taxon>
        <taxon>Mucoromycota</taxon>
        <taxon>Glomeromycotina</taxon>
        <taxon>Glomeromycetes</taxon>
        <taxon>Diversisporales</taxon>
        <taxon>Gigasporaceae</taxon>
        <taxon>Scutellospora</taxon>
    </lineage>
</organism>
<sequence>EVAGNKKSTSHIDDIIKLTAKGHEYVQEIQTGVKKDKLCWSWIMFCSGDGNKYQHKFRVHSFSRLSYLNSSYPLRIKIEGTHLPSNLINTANVPKISRINLTREVKDKIIISRHADHRTIKGIKGKLLVSLNGTSEEELNNALSNNREICSNTKLKWFITHEDRRLKENLQPDLSKPEDSPDHYYQLTVSDEFWLRNGRKFGQLYFRIDRKYDLNIDRAPVLTMVVENNTGHGTSLAFRVEGIVCGTILCWFYIMQTFGENLKIWNIPHSFRLRMQFIDAGRLSISSNLQKPITTNNYTERMNRTIESQLSGKQTVVTFIEQLYGIKLLRENLNPEGTNKNVYEAGLVTLLNAQSVEQQNELFKIISTMNRRLNRGRLCFLMGLVKPSSHPNYYYVKKTYESNIVIDSFDTDEFTELEEPIDHFKLMMNQLVKNCEVELRDRFYVTNIVTGECPLCLDYIWNGPFYDVCKHCHAARIFSQGNNLNNIQETKEKLVNYFKNKERAILADQKNNLIYHRSTEVAYQEIARLFNSE</sequence>